<name>A0A841DQM8_9ACTN</name>
<proteinExistence type="inferred from homology"/>
<dbReference type="EMBL" id="JACHNF010000001">
    <property type="protein sequence ID" value="MBB5979235.1"/>
    <property type="molecule type" value="Genomic_DNA"/>
</dbReference>
<comment type="caution">
    <text evidence="9">The sequence shown here is derived from an EMBL/GenBank/DDBJ whole genome shotgun (WGS) entry which is preliminary data.</text>
</comment>
<evidence type="ECO:0000259" key="8">
    <source>
        <dbReference type="Pfam" id="PF02397"/>
    </source>
</evidence>
<reference evidence="9 10" key="1">
    <citation type="submission" date="2020-08" db="EMBL/GenBank/DDBJ databases">
        <title>Sequencing the genomes of 1000 actinobacteria strains.</title>
        <authorList>
            <person name="Klenk H.-P."/>
        </authorList>
    </citation>
    <scope>NUCLEOTIDE SEQUENCE [LARGE SCALE GENOMIC DNA]</scope>
    <source>
        <strain evidence="9 10">DSM 17294</strain>
    </source>
</reference>
<gene>
    <name evidence="9" type="ORF">HDA44_002576</name>
</gene>
<evidence type="ECO:0000313" key="9">
    <source>
        <dbReference type="EMBL" id="MBB5979235.1"/>
    </source>
</evidence>
<keyword evidence="3 9" id="KW-0808">Transferase</keyword>
<dbReference type="GO" id="GO:0016780">
    <property type="term" value="F:phosphotransferase activity, for other substituted phosphate groups"/>
    <property type="evidence" value="ECO:0007669"/>
    <property type="project" value="TreeGrafter"/>
</dbReference>
<dbReference type="Proteomes" id="UP000558997">
    <property type="component" value="Unassembled WGS sequence"/>
</dbReference>
<feature type="transmembrane region" description="Helical" evidence="7">
    <location>
        <begin position="122"/>
        <end position="139"/>
    </location>
</feature>
<feature type="transmembrane region" description="Helical" evidence="7">
    <location>
        <begin position="321"/>
        <end position="341"/>
    </location>
</feature>
<comment type="subcellular location">
    <subcellularLocation>
        <location evidence="1">Membrane</location>
        <topology evidence="1">Multi-pass membrane protein</topology>
    </subcellularLocation>
</comment>
<comment type="similarity">
    <text evidence="2">Belongs to the bacterial sugar transferase family.</text>
</comment>
<dbReference type="RefSeq" id="WP_337905918.1">
    <property type="nucleotide sequence ID" value="NZ_BAAAVN010000001.1"/>
</dbReference>
<dbReference type="Pfam" id="PF13727">
    <property type="entry name" value="CoA_binding_3"/>
    <property type="match status" value="1"/>
</dbReference>
<evidence type="ECO:0000256" key="6">
    <source>
        <dbReference type="ARBA" id="ARBA00023136"/>
    </source>
</evidence>
<evidence type="ECO:0000256" key="5">
    <source>
        <dbReference type="ARBA" id="ARBA00022989"/>
    </source>
</evidence>
<dbReference type="PANTHER" id="PTHR30576">
    <property type="entry name" value="COLANIC BIOSYNTHESIS UDP-GLUCOSE LIPID CARRIER TRANSFERASE"/>
    <property type="match status" value="1"/>
</dbReference>
<feature type="transmembrane region" description="Helical" evidence="7">
    <location>
        <begin position="145"/>
        <end position="167"/>
    </location>
</feature>
<dbReference type="InterPro" id="IPR017475">
    <property type="entry name" value="EPS_sugar_tfrase"/>
</dbReference>
<keyword evidence="6 7" id="KW-0472">Membrane</keyword>
<feature type="domain" description="Bacterial sugar transferase" evidence="8">
    <location>
        <begin position="315"/>
        <end position="502"/>
    </location>
</feature>
<protein>
    <submittedName>
        <fullName evidence="9">Exopolysaccharide biosynthesis polyprenyl glycosylphosphotransferase</fullName>
    </submittedName>
</protein>
<feature type="transmembrane region" description="Helical" evidence="7">
    <location>
        <begin position="56"/>
        <end position="78"/>
    </location>
</feature>
<dbReference type="AlphaFoldDB" id="A0A841DQM8"/>
<dbReference type="Pfam" id="PF02397">
    <property type="entry name" value="Bac_transf"/>
    <property type="match status" value="1"/>
</dbReference>
<dbReference type="NCBIfam" id="TIGR03025">
    <property type="entry name" value="EPS_sugtrans"/>
    <property type="match status" value="1"/>
</dbReference>
<evidence type="ECO:0000256" key="7">
    <source>
        <dbReference type="SAM" id="Phobius"/>
    </source>
</evidence>
<evidence type="ECO:0000256" key="4">
    <source>
        <dbReference type="ARBA" id="ARBA00022692"/>
    </source>
</evidence>
<keyword evidence="4 7" id="KW-0812">Transmembrane</keyword>
<keyword evidence="10" id="KW-1185">Reference proteome</keyword>
<dbReference type="InterPro" id="IPR003362">
    <property type="entry name" value="Bact_transf"/>
</dbReference>
<evidence type="ECO:0000256" key="3">
    <source>
        <dbReference type="ARBA" id="ARBA00022679"/>
    </source>
</evidence>
<dbReference type="PANTHER" id="PTHR30576:SF10">
    <property type="entry name" value="SLL5057 PROTEIN"/>
    <property type="match status" value="1"/>
</dbReference>
<feature type="transmembrane region" description="Helical" evidence="7">
    <location>
        <begin position="84"/>
        <end position="102"/>
    </location>
</feature>
<keyword evidence="5 7" id="KW-1133">Transmembrane helix</keyword>
<evidence type="ECO:0000256" key="2">
    <source>
        <dbReference type="ARBA" id="ARBA00006464"/>
    </source>
</evidence>
<accession>A0A841DQM8</accession>
<evidence type="ECO:0000313" key="10">
    <source>
        <dbReference type="Proteomes" id="UP000558997"/>
    </source>
</evidence>
<dbReference type="GO" id="GO:0016020">
    <property type="term" value="C:membrane"/>
    <property type="evidence" value="ECO:0007669"/>
    <property type="project" value="UniProtKB-SubCell"/>
</dbReference>
<evidence type="ECO:0000256" key="1">
    <source>
        <dbReference type="ARBA" id="ARBA00004141"/>
    </source>
</evidence>
<organism evidence="9 10">
    <name type="scientific">Kribbella solani</name>
    <dbReference type="NCBI Taxonomy" id="236067"/>
    <lineage>
        <taxon>Bacteria</taxon>
        <taxon>Bacillati</taxon>
        <taxon>Actinomycetota</taxon>
        <taxon>Actinomycetes</taxon>
        <taxon>Propionibacteriales</taxon>
        <taxon>Kribbellaceae</taxon>
        <taxon>Kribbella</taxon>
    </lineage>
</organism>
<sequence>MTEFVMSEGLAEPADLRPAASGERRRPVWVVPDVVPGIVPRSARFTEARWVAKYRWAALGGDLTAALFGVSLALLIRFGAQINLGYVLLGAALPIAWLVCVALERGYESRYFGTGPEEFRSIIRAAVALTAVVAIASYATKSQVARGFVVVAVPITCLAAMFARWLLHRQISRRRFAGRCMRRVLVVGRNDQVRTLRRHLEERPTDGYVVVAGCLPRGDAFEEPGSESLGRAEMDILAAVDDYGVDVVAVATDPELAGHSLRKLSWALEQRGVELIVSPGIVEVAGPRISIRPVAGLSLLHLERPSVSGGPHVLKNIFDRVVGCLLLLGVAPILLVTAVLVKLTSRGPVLFRQTRVGRGGEQFRMLKFRTMVVDAEERKAELHALNEGNEVLFKLRDDPRVTRIGRYLRRFSIDELPQLVNVLRGDMSLVGPRPPLPAEVARYALDDARRMLVKPGLTGLWQVSGRSDLTWEESMRLDLRYADNWSIALDLLILWKTARAVLGSDGAY</sequence>